<dbReference type="Gene3D" id="1.25.40.420">
    <property type="match status" value="1"/>
</dbReference>
<dbReference type="AlphaFoldDB" id="A0A1I8PCH9"/>
<dbReference type="Pfam" id="PF24681">
    <property type="entry name" value="Kelch_KLHDC2_KLHL20_DRC7"/>
    <property type="match status" value="1"/>
</dbReference>
<dbReference type="SMART" id="SM00612">
    <property type="entry name" value="Kelch"/>
    <property type="match status" value="6"/>
</dbReference>
<dbReference type="Proteomes" id="UP000095300">
    <property type="component" value="Unassembled WGS sequence"/>
</dbReference>
<name>A0A1I8PCH9_STOCA</name>
<dbReference type="InterPro" id="IPR011705">
    <property type="entry name" value="BACK"/>
</dbReference>
<dbReference type="SUPFAM" id="SSF54695">
    <property type="entry name" value="POZ domain"/>
    <property type="match status" value="1"/>
</dbReference>
<dbReference type="PANTHER" id="PTHR45632:SF3">
    <property type="entry name" value="KELCH-LIKE PROTEIN 32"/>
    <property type="match status" value="1"/>
</dbReference>
<dbReference type="InterPro" id="IPR000210">
    <property type="entry name" value="BTB/POZ_dom"/>
</dbReference>
<feature type="domain" description="BTB" evidence="3">
    <location>
        <begin position="54"/>
        <end position="127"/>
    </location>
</feature>
<dbReference type="InterPro" id="IPR006652">
    <property type="entry name" value="Kelch_1"/>
</dbReference>
<dbReference type="PANTHER" id="PTHR45632">
    <property type="entry name" value="LD33804P"/>
    <property type="match status" value="1"/>
</dbReference>
<dbReference type="PRINTS" id="PR00501">
    <property type="entry name" value="KELCHREPEAT"/>
</dbReference>
<dbReference type="InterPro" id="IPR011333">
    <property type="entry name" value="SKP1/BTB/POZ_sf"/>
</dbReference>
<protein>
    <recommendedName>
        <fullName evidence="3">BTB domain-containing protein</fullName>
    </recommendedName>
</protein>
<dbReference type="PROSITE" id="PS50097">
    <property type="entry name" value="BTB"/>
    <property type="match status" value="1"/>
</dbReference>
<dbReference type="KEGG" id="scac:106085146"/>
<dbReference type="SMART" id="SM00225">
    <property type="entry name" value="BTB"/>
    <property type="match status" value="1"/>
</dbReference>
<dbReference type="SUPFAM" id="SSF117281">
    <property type="entry name" value="Kelch motif"/>
    <property type="match status" value="1"/>
</dbReference>
<evidence type="ECO:0000256" key="2">
    <source>
        <dbReference type="ARBA" id="ARBA00022737"/>
    </source>
</evidence>
<dbReference type="Gene3D" id="2.120.10.80">
    <property type="entry name" value="Kelch-type beta propeller"/>
    <property type="match status" value="1"/>
</dbReference>
<dbReference type="InterPro" id="IPR015915">
    <property type="entry name" value="Kelch-typ_b-propeller"/>
</dbReference>
<evidence type="ECO:0000313" key="5">
    <source>
        <dbReference type="Proteomes" id="UP000095300"/>
    </source>
</evidence>
<keyword evidence="1" id="KW-0880">Kelch repeat</keyword>
<accession>A0A1I8PCH9</accession>
<evidence type="ECO:0000259" key="3">
    <source>
        <dbReference type="PROSITE" id="PS50097"/>
    </source>
</evidence>
<proteinExistence type="predicted"/>
<dbReference type="STRING" id="35570.A0A1I8PCH9"/>
<reference evidence="4" key="1">
    <citation type="submission" date="2020-05" db="UniProtKB">
        <authorList>
            <consortium name="EnsemblMetazoa"/>
        </authorList>
    </citation>
    <scope>IDENTIFICATION</scope>
    <source>
        <strain evidence="4">USDA</strain>
    </source>
</reference>
<organism evidence="4 5">
    <name type="scientific">Stomoxys calcitrans</name>
    <name type="common">Stable fly</name>
    <name type="synonym">Conops calcitrans</name>
    <dbReference type="NCBI Taxonomy" id="35570"/>
    <lineage>
        <taxon>Eukaryota</taxon>
        <taxon>Metazoa</taxon>
        <taxon>Ecdysozoa</taxon>
        <taxon>Arthropoda</taxon>
        <taxon>Hexapoda</taxon>
        <taxon>Insecta</taxon>
        <taxon>Pterygota</taxon>
        <taxon>Neoptera</taxon>
        <taxon>Endopterygota</taxon>
        <taxon>Diptera</taxon>
        <taxon>Brachycera</taxon>
        <taxon>Muscomorpha</taxon>
        <taxon>Muscoidea</taxon>
        <taxon>Muscidae</taxon>
        <taxon>Stomoxys</taxon>
    </lineage>
</organism>
<dbReference type="SMART" id="SM00875">
    <property type="entry name" value="BACK"/>
    <property type="match status" value="1"/>
</dbReference>
<evidence type="ECO:0000256" key="1">
    <source>
        <dbReference type="ARBA" id="ARBA00022441"/>
    </source>
</evidence>
<gene>
    <name evidence="4" type="primary">106085146</name>
</gene>
<dbReference type="VEuPathDB" id="VectorBase:SCAU006810"/>
<evidence type="ECO:0000313" key="4">
    <source>
        <dbReference type="EnsemblMetazoa" id="SCAU006810-PA"/>
    </source>
</evidence>
<dbReference type="Gene3D" id="3.30.710.10">
    <property type="entry name" value="Potassium Channel Kv1.1, Chain A"/>
    <property type="match status" value="1"/>
</dbReference>
<dbReference type="Pfam" id="PF00651">
    <property type="entry name" value="BTB"/>
    <property type="match status" value="1"/>
</dbReference>
<keyword evidence="5" id="KW-1185">Reference proteome</keyword>
<dbReference type="Pfam" id="PF07707">
    <property type="entry name" value="BACK"/>
    <property type="match status" value="1"/>
</dbReference>
<dbReference type="Pfam" id="PF01344">
    <property type="entry name" value="Kelch_1"/>
    <property type="match status" value="2"/>
</dbReference>
<dbReference type="OrthoDB" id="191037at2759"/>
<sequence length="713" mass="80699">MNPEEINFSDGDLMDVEIKTDEITENLPPKRVYGAVSDEALETLNELRCSNSLCDAKISVPDGSFNVHRAIMSACSSYFRAQFTSRVSTPHEDKDNYKNQVYVPTISASIMEEVINYAYLRKCTINAENVHELWVWADYFGILGLMKTCEQYLIEMLTPENCIGLMGFARTYPLKDLYGKARNYVMRFFPDVVCKSKEILQLNIMNFYDIISDDELNTRDEDLVWKLCLKWIDEDPEDRMKHIAQLMLGVRLALMTPKCFMEEVKEHPYVASNEETKPLIVETIRFMYDLNVLNPTGGELTTPPLAMPRLPHEIIFSIGGWSGGTSKGCIETYDTRADRWVQISAEDPAGPRAYHGAAVIGYKIYLIGGYDGLEYFNTCRVFDASTKSWNEIAPMHSRRCYVSVALLNGLIYAIGGYDGNSRLNTVERYKPKTNQWTMVNSMNLQRSDASACTLNGKIYAVGGFNGHECLNSAEVFDPITEVWTRIPNMHERRSGVSCVAFRGMVYVVGGFNGIARLVTGERFDPASQTWSPIGELNIARSNFGLEAIDDMIFAIAGFNGVSTISHVECYVPETNEWMEAADMNIVRSALTANKIDGLPNKRDYIHKERNRLLEERRQRLLSNAMINVGANISESNASMVMAQENGLNEHDLLAQDDDVDVDIDVADIDLQNLNIPVGAPAIFNMRDNDPNPRFRNQARAHRFGSHHEMRRRF</sequence>
<dbReference type="FunFam" id="1.25.40.420:FF:000001">
    <property type="entry name" value="Kelch-like family member 12"/>
    <property type="match status" value="1"/>
</dbReference>
<dbReference type="GO" id="GO:0003779">
    <property type="term" value="F:actin binding"/>
    <property type="evidence" value="ECO:0007669"/>
    <property type="project" value="UniProtKB-KW"/>
</dbReference>
<keyword evidence="2" id="KW-0677">Repeat</keyword>
<dbReference type="EnsemblMetazoa" id="SCAU006810-RA">
    <property type="protein sequence ID" value="SCAU006810-PA"/>
    <property type="gene ID" value="SCAU006810"/>
</dbReference>